<keyword evidence="2" id="KW-0472">Membrane</keyword>
<dbReference type="GO" id="GO:0032153">
    <property type="term" value="C:cell division site"/>
    <property type="evidence" value="ECO:0007669"/>
    <property type="project" value="TreeGrafter"/>
</dbReference>
<dbReference type="PANTHER" id="PTHR28013">
    <property type="entry name" value="PROTEIN DCV1-RELATED"/>
    <property type="match status" value="1"/>
</dbReference>
<protein>
    <submittedName>
        <fullName evidence="3">Uncharacterized protein</fullName>
    </submittedName>
</protein>
<organism evidence="3 4">
    <name type="scientific">Kwoniella shandongensis</name>
    <dbReference type="NCBI Taxonomy" id="1734106"/>
    <lineage>
        <taxon>Eukaryota</taxon>
        <taxon>Fungi</taxon>
        <taxon>Dikarya</taxon>
        <taxon>Basidiomycota</taxon>
        <taxon>Agaricomycotina</taxon>
        <taxon>Tremellomycetes</taxon>
        <taxon>Tremellales</taxon>
        <taxon>Cryptococcaceae</taxon>
        <taxon>Kwoniella</taxon>
    </lineage>
</organism>
<evidence type="ECO:0000313" key="4">
    <source>
        <dbReference type="Proteomes" id="UP000322225"/>
    </source>
</evidence>
<feature type="transmembrane region" description="Helical" evidence="2">
    <location>
        <begin position="141"/>
        <end position="167"/>
    </location>
</feature>
<feature type="transmembrane region" description="Helical" evidence="2">
    <location>
        <begin position="111"/>
        <end position="134"/>
    </location>
</feature>
<dbReference type="PANTHER" id="PTHR28013:SF4">
    <property type="entry name" value="MARVEL DOMAIN-CONTAINING PROTEIN"/>
    <property type="match status" value="1"/>
</dbReference>
<evidence type="ECO:0000313" key="3">
    <source>
        <dbReference type="EMBL" id="WWD16418.1"/>
    </source>
</evidence>
<feature type="compositionally biased region" description="Polar residues" evidence="1">
    <location>
        <begin position="237"/>
        <end position="247"/>
    </location>
</feature>
<dbReference type="Pfam" id="PF06687">
    <property type="entry name" value="SUR7"/>
    <property type="match status" value="1"/>
</dbReference>
<keyword evidence="4" id="KW-1185">Reference proteome</keyword>
<reference evidence="3" key="2">
    <citation type="submission" date="2024-01" db="EMBL/GenBank/DDBJ databases">
        <title>Comparative genomics of Cryptococcus and Kwoniella reveals pathogenesis evolution and contrasting modes of karyotype evolution via chromosome fusion or intercentromeric recombination.</title>
        <authorList>
            <person name="Coelho M.A."/>
            <person name="David-Palma M."/>
            <person name="Shea T."/>
            <person name="Bowers K."/>
            <person name="McGinley-Smith S."/>
            <person name="Mohammad A.W."/>
            <person name="Gnirke A."/>
            <person name="Yurkov A.M."/>
            <person name="Nowrousian M."/>
            <person name="Sun S."/>
            <person name="Cuomo C.A."/>
            <person name="Heitman J."/>
        </authorList>
    </citation>
    <scope>NUCLEOTIDE SEQUENCE</scope>
    <source>
        <strain evidence="3">CBS 12478</strain>
    </source>
</reference>
<feature type="transmembrane region" description="Helical" evidence="2">
    <location>
        <begin position="7"/>
        <end position="30"/>
    </location>
</feature>
<reference evidence="3" key="1">
    <citation type="submission" date="2017-08" db="EMBL/GenBank/DDBJ databases">
        <authorList>
            <person name="Cuomo C."/>
            <person name="Billmyre B."/>
            <person name="Heitman J."/>
        </authorList>
    </citation>
    <scope>NUCLEOTIDE SEQUENCE</scope>
    <source>
        <strain evidence="3">CBS 12478</strain>
    </source>
</reference>
<evidence type="ECO:0000256" key="2">
    <source>
        <dbReference type="SAM" id="Phobius"/>
    </source>
</evidence>
<feature type="region of interest" description="Disordered" evidence="1">
    <location>
        <begin position="224"/>
        <end position="247"/>
    </location>
</feature>
<dbReference type="GeneID" id="43591387"/>
<dbReference type="OrthoDB" id="3881at2759"/>
<dbReference type="Proteomes" id="UP000322225">
    <property type="component" value="Chromosome 2"/>
</dbReference>
<dbReference type="InterPro" id="IPR009571">
    <property type="entry name" value="SUR7/Rim9-like_fungi"/>
</dbReference>
<evidence type="ECO:0000256" key="1">
    <source>
        <dbReference type="SAM" id="MobiDB-lite"/>
    </source>
</evidence>
<dbReference type="RefSeq" id="XP_031858451.1">
    <property type="nucleotide sequence ID" value="XM_032007219.1"/>
</dbReference>
<accession>A0A5M6BRV3</accession>
<keyword evidence="2" id="KW-1133">Transmembrane helix</keyword>
<dbReference type="GO" id="GO:0005886">
    <property type="term" value="C:plasma membrane"/>
    <property type="evidence" value="ECO:0007669"/>
    <property type="project" value="InterPro"/>
</dbReference>
<proteinExistence type="predicted"/>
<keyword evidence="2" id="KW-0812">Transmembrane</keyword>
<dbReference type="KEGG" id="ksn:43591387"/>
<dbReference type="InterPro" id="IPR051380">
    <property type="entry name" value="pH-response_reg_palI/RIM9"/>
</dbReference>
<dbReference type="GO" id="GO:0035838">
    <property type="term" value="C:growing cell tip"/>
    <property type="evidence" value="ECO:0007669"/>
    <property type="project" value="TreeGrafter"/>
</dbReference>
<dbReference type="AlphaFoldDB" id="A0A5M6BRV3"/>
<sequence>MLVRAAFPAFFFTLGAFILLLLVTLSVPIIKTIYLLHITNSGSSGALAANAGVFGMCYNGGQASILGIEYSNNAACTHPKVGYTFDDAFVGTTADFAGLSNTVVKGLAGSLVINAIACGFAGLSLINAFLAWFCASRVFEIFTFFSLGTSTFAAWLAFAMDLALALVARSRIDNYTNGAFVGHIGNAVWLTLAAAVALSLAIILAGCGMFGRYRSQYTNPNTGSGNAFRPHRAHRWGSSTRTNAGTY</sequence>
<dbReference type="EMBL" id="CP144052">
    <property type="protein sequence ID" value="WWD16418.1"/>
    <property type="molecule type" value="Genomic_DNA"/>
</dbReference>
<gene>
    <name evidence="3" type="ORF">CI109_100844</name>
</gene>
<feature type="transmembrane region" description="Helical" evidence="2">
    <location>
        <begin position="187"/>
        <end position="210"/>
    </location>
</feature>
<name>A0A5M6BRV3_9TREE</name>